<feature type="transmembrane region" description="Helical" evidence="1">
    <location>
        <begin position="18"/>
        <end position="36"/>
    </location>
</feature>
<organism evidence="2 3">
    <name type="scientific">Ciona intestinalis</name>
    <name type="common">Transparent sea squirt</name>
    <name type="synonym">Ascidia intestinalis</name>
    <dbReference type="NCBI Taxonomy" id="7719"/>
    <lineage>
        <taxon>Eukaryota</taxon>
        <taxon>Metazoa</taxon>
        <taxon>Chordata</taxon>
        <taxon>Tunicata</taxon>
        <taxon>Ascidiacea</taxon>
        <taxon>Phlebobranchia</taxon>
        <taxon>Cionidae</taxon>
        <taxon>Ciona</taxon>
    </lineage>
</organism>
<keyword evidence="3" id="KW-1185">Reference proteome</keyword>
<keyword evidence="1" id="KW-0812">Transmembrane</keyword>
<dbReference type="HOGENOM" id="CLU_2102358_0_0_1"/>
<accession>H2XMG5</accession>
<protein>
    <submittedName>
        <fullName evidence="2">Uncharacterized protein</fullName>
    </submittedName>
</protein>
<evidence type="ECO:0000313" key="3">
    <source>
        <dbReference type="Proteomes" id="UP000008144"/>
    </source>
</evidence>
<feature type="transmembrane region" description="Helical" evidence="1">
    <location>
        <begin position="57"/>
        <end position="75"/>
    </location>
</feature>
<feature type="transmembrane region" description="Helical" evidence="1">
    <location>
        <begin position="90"/>
        <end position="112"/>
    </location>
</feature>
<keyword evidence="1" id="KW-1133">Transmembrane helix</keyword>
<reference evidence="3" key="1">
    <citation type="journal article" date="2002" name="Science">
        <title>The draft genome of Ciona intestinalis: insights into chordate and vertebrate origins.</title>
        <authorList>
            <person name="Dehal P."/>
            <person name="Satou Y."/>
            <person name="Campbell R.K."/>
            <person name="Chapman J."/>
            <person name="Degnan B."/>
            <person name="De Tomaso A."/>
            <person name="Davidson B."/>
            <person name="Di Gregorio A."/>
            <person name="Gelpke M."/>
            <person name="Goodstein D.M."/>
            <person name="Harafuji N."/>
            <person name="Hastings K.E."/>
            <person name="Ho I."/>
            <person name="Hotta K."/>
            <person name="Huang W."/>
            <person name="Kawashima T."/>
            <person name="Lemaire P."/>
            <person name="Martinez D."/>
            <person name="Meinertzhagen I.A."/>
            <person name="Necula S."/>
            <person name="Nonaka M."/>
            <person name="Putnam N."/>
            <person name="Rash S."/>
            <person name="Saiga H."/>
            <person name="Satake M."/>
            <person name="Terry A."/>
            <person name="Yamada L."/>
            <person name="Wang H.G."/>
            <person name="Awazu S."/>
            <person name="Azumi K."/>
            <person name="Boore J."/>
            <person name="Branno M."/>
            <person name="Chin-Bow S."/>
            <person name="DeSantis R."/>
            <person name="Doyle S."/>
            <person name="Francino P."/>
            <person name="Keys D.N."/>
            <person name="Haga S."/>
            <person name="Hayashi H."/>
            <person name="Hino K."/>
            <person name="Imai K.S."/>
            <person name="Inaba K."/>
            <person name="Kano S."/>
            <person name="Kobayashi K."/>
            <person name="Kobayashi M."/>
            <person name="Lee B.I."/>
            <person name="Makabe K.W."/>
            <person name="Manohar C."/>
            <person name="Matassi G."/>
            <person name="Medina M."/>
            <person name="Mochizuki Y."/>
            <person name="Mount S."/>
            <person name="Morishita T."/>
            <person name="Miura S."/>
            <person name="Nakayama A."/>
            <person name="Nishizaka S."/>
            <person name="Nomoto H."/>
            <person name="Ohta F."/>
            <person name="Oishi K."/>
            <person name="Rigoutsos I."/>
            <person name="Sano M."/>
            <person name="Sasaki A."/>
            <person name="Sasakura Y."/>
            <person name="Shoguchi E."/>
            <person name="Shin-i T."/>
            <person name="Spagnuolo A."/>
            <person name="Stainier D."/>
            <person name="Suzuki M.M."/>
            <person name="Tassy O."/>
            <person name="Takatori N."/>
            <person name="Tokuoka M."/>
            <person name="Yagi K."/>
            <person name="Yoshizaki F."/>
            <person name="Wada S."/>
            <person name="Zhang C."/>
            <person name="Hyatt P.D."/>
            <person name="Larimer F."/>
            <person name="Detter C."/>
            <person name="Doggett N."/>
            <person name="Glavina T."/>
            <person name="Hawkins T."/>
            <person name="Richardson P."/>
            <person name="Lucas S."/>
            <person name="Kohara Y."/>
            <person name="Levine M."/>
            <person name="Satoh N."/>
            <person name="Rokhsar D.S."/>
        </authorList>
    </citation>
    <scope>NUCLEOTIDE SEQUENCE [LARGE SCALE GENOMIC DNA]</scope>
</reference>
<name>H2XMG5_CIOIN</name>
<dbReference type="InParanoid" id="H2XMG5"/>
<evidence type="ECO:0000256" key="1">
    <source>
        <dbReference type="SAM" id="Phobius"/>
    </source>
</evidence>
<reference evidence="2" key="3">
    <citation type="submission" date="2025-09" db="UniProtKB">
        <authorList>
            <consortium name="Ensembl"/>
        </authorList>
    </citation>
    <scope>IDENTIFICATION</scope>
</reference>
<proteinExistence type="predicted"/>
<evidence type="ECO:0000313" key="2">
    <source>
        <dbReference type="Ensembl" id="ENSCINP00000030848.1"/>
    </source>
</evidence>
<keyword evidence="1" id="KW-0472">Membrane</keyword>
<dbReference type="Proteomes" id="UP000008144">
    <property type="component" value="Unassembled WGS sequence"/>
</dbReference>
<reference evidence="2" key="2">
    <citation type="submission" date="2025-08" db="UniProtKB">
        <authorList>
            <consortium name="Ensembl"/>
        </authorList>
    </citation>
    <scope>IDENTIFICATION</scope>
</reference>
<dbReference type="AlphaFoldDB" id="H2XMG5"/>
<dbReference type="Ensembl" id="ENSCINT00000031342.1">
    <property type="protein sequence ID" value="ENSCINP00000030848.1"/>
    <property type="gene ID" value="ENSCING00000023557.1"/>
</dbReference>
<sequence length="116" mass="13596">GFWGCGGVSIHRNWIQRGFLKTPVILGVQPCIILFWKIPRFRRSQSFFQPHLTRSGFTIVFTRFGGNFLPLFFWATPVFQRLLWGYFRGFLTPVFVSFQVFFLFVAVFSVCLTNKT</sequence>